<accession>A0A3N1Y307</accession>
<feature type="transmembrane region" description="Helical" evidence="6">
    <location>
        <begin position="100"/>
        <end position="119"/>
    </location>
</feature>
<comment type="caution">
    <text evidence="8">The sequence shown here is derived from an EMBL/GenBank/DDBJ whole genome shotgun (WGS) entry which is preliminary data.</text>
</comment>
<evidence type="ECO:0000256" key="4">
    <source>
        <dbReference type="ARBA" id="ARBA00022989"/>
    </source>
</evidence>
<dbReference type="Proteomes" id="UP000276634">
    <property type="component" value="Unassembled WGS sequence"/>
</dbReference>
<dbReference type="PANTHER" id="PTHR36115">
    <property type="entry name" value="PROLINE-RICH ANTIGEN HOMOLOG-RELATED"/>
    <property type="match status" value="1"/>
</dbReference>
<proteinExistence type="predicted"/>
<feature type="transmembrane region" description="Helical" evidence="6">
    <location>
        <begin position="51"/>
        <end position="68"/>
    </location>
</feature>
<comment type="subcellular location">
    <subcellularLocation>
        <location evidence="1">Cell membrane</location>
        <topology evidence="1">Multi-pass membrane protein</topology>
    </subcellularLocation>
</comment>
<evidence type="ECO:0000256" key="5">
    <source>
        <dbReference type="ARBA" id="ARBA00023136"/>
    </source>
</evidence>
<evidence type="ECO:0000256" key="2">
    <source>
        <dbReference type="ARBA" id="ARBA00022475"/>
    </source>
</evidence>
<gene>
    <name evidence="8" type="ORF">EDC57_2103</name>
</gene>
<dbReference type="EMBL" id="RJVI01000002">
    <property type="protein sequence ID" value="ROR32888.1"/>
    <property type="molecule type" value="Genomic_DNA"/>
</dbReference>
<evidence type="ECO:0000313" key="8">
    <source>
        <dbReference type="EMBL" id="ROR32888.1"/>
    </source>
</evidence>
<evidence type="ECO:0000256" key="1">
    <source>
        <dbReference type="ARBA" id="ARBA00004651"/>
    </source>
</evidence>
<keyword evidence="2" id="KW-1003">Cell membrane</keyword>
<dbReference type="RefSeq" id="WP_123401785.1">
    <property type="nucleotide sequence ID" value="NZ_RJVI01000002.1"/>
</dbReference>
<sequence length="147" mass="16058">MSTASTEPAGLGRRLGAALYDGLLLLALWFFATLALMPFTGGAIPPGDLRYEAYLVAVGGLFFVYFWSRGGQTLGMRAWRLRLVGPDGRPPRAGRAACRYLLAWLSWGLGGLGILWVLVDRERRAWHDLACGTRVLRLPKGGLSARP</sequence>
<evidence type="ECO:0000256" key="3">
    <source>
        <dbReference type="ARBA" id="ARBA00022692"/>
    </source>
</evidence>
<reference evidence="8 9" key="1">
    <citation type="submission" date="2018-11" db="EMBL/GenBank/DDBJ databases">
        <title>Genomic Encyclopedia of Type Strains, Phase IV (KMG-IV): sequencing the most valuable type-strain genomes for metagenomic binning, comparative biology and taxonomic classification.</title>
        <authorList>
            <person name="Goeker M."/>
        </authorList>
    </citation>
    <scope>NUCLEOTIDE SEQUENCE [LARGE SCALE GENOMIC DNA]</scope>
    <source>
        <strain evidence="8 9">DSM 100275</strain>
    </source>
</reference>
<keyword evidence="9" id="KW-1185">Reference proteome</keyword>
<dbReference type="AlphaFoldDB" id="A0A3N1Y307"/>
<feature type="domain" description="RDD" evidence="7">
    <location>
        <begin position="8"/>
        <end position="132"/>
    </location>
</feature>
<dbReference type="OrthoDB" id="9793824at2"/>
<evidence type="ECO:0000313" key="9">
    <source>
        <dbReference type="Proteomes" id="UP000276634"/>
    </source>
</evidence>
<dbReference type="GO" id="GO:0005886">
    <property type="term" value="C:plasma membrane"/>
    <property type="evidence" value="ECO:0007669"/>
    <property type="project" value="UniProtKB-SubCell"/>
</dbReference>
<protein>
    <submittedName>
        <fullName evidence="8">Putative RDD family membrane protein YckC</fullName>
    </submittedName>
</protein>
<keyword evidence="5 6" id="KW-0472">Membrane</keyword>
<dbReference type="Pfam" id="PF06271">
    <property type="entry name" value="RDD"/>
    <property type="match status" value="1"/>
</dbReference>
<dbReference type="InterPro" id="IPR051791">
    <property type="entry name" value="Pra-immunoreactive"/>
</dbReference>
<keyword evidence="3 6" id="KW-0812">Transmembrane</keyword>
<keyword evidence="4 6" id="KW-1133">Transmembrane helix</keyword>
<evidence type="ECO:0000259" key="7">
    <source>
        <dbReference type="Pfam" id="PF06271"/>
    </source>
</evidence>
<name>A0A3N1Y307_9GAMM</name>
<organism evidence="8 9">
    <name type="scientific">Inmirania thermothiophila</name>
    <dbReference type="NCBI Taxonomy" id="1750597"/>
    <lineage>
        <taxon>Bacteria</taxon>
        <taxon>Pseudomonadati</taxon>
        <taxon>Pseudomonadota</taxon>
        <taxon>Gammaproteobacteria</taxon>
        <taxon>Chromatiales</taxon>
        <taxon>Ectothiorhodospiraceae</taxon>
        <taxon>Inmirania</taxon>
    </lineage>
</organism>
<feature type="transmembrane region" description="Helical" evidence="6">
    <location>
        <begin position="17"/>
        <end position="39"/>
    </location>
</feature>
<dbReference type="PANTHER" id="PTHR36115:SF10">
    <property type="entry name" value="RDD DOMAIN-CONTAINING PROTEIN"/>
    <property type="match status" value="1"/>
</dbReference>
<dbReference type="InterPro" id="IPR010432">
    <property type="entry name" value="RDD"/>
</dbReference>
<evidence type="ECO:0000256" key="6">
    <source>
        <dbReference type="SAM" id="Phobius"/>
    </source>
</evidence>